<dbReference type="Proteomes" id="UP000823941">
    <property type="component" value="Chromosome 6"/>
</dbReference>
<name>A0ABQ7QYH4_PLUXY</name>
<accession>A0ABQ7QYH4</accession>
<organism evidence="1 2">
    <name type="scientific">Plutella xylostella</name>
    <name type="common">Diamondback moth</name>
    <name type="synonym">Plutella maculipennis</name>
    <dbReference type="NCBI Taxonomy" id="51655"/>
    <lineage>
        <taxon>Eukaryota</taxon>
        <taxon>Metazoa</taxon>
        <taxon>Ecdysozoa</taxon>
        <taxon>Arthropoda</taxon>
        <taxon>Hexapoda</taxon>
        <taxon>Insecta</taxon>
        <taxon>Pterygota</taxon>
        <taxon>Neoptera</taxon>
        <taxon>Endopterygota</taxon>
        <taxon>Lepidoptera</taxon>
        <taxon>Glossata</taxon>
        <taxon>Ditrysia</taxon>
        <taxon>Yponomeutoidea</taxon>
        <taxon>Plutellidae</taxon>
        <taxon>Plutella</taxon>
    </lineage>
</organism>
<comment type="caution">
    <text evidence="1">The sequence shown here is derived from an EMBL/GenBank/DDBJ whole genome shotgun (WGS) entry which is preliminary data.</text>
</comment>
<gene>
    <name evidence="1" type="ORF">JYU34_004638</name>
</gene>
<evidence type="ECO:0000313" key="1">
    <source>
        <dbReference type="EMBL" id="KAG7310099.1"/>
    </source>
</evidence>
<evidence type="ECO:0000313" key="2">
    <source>
        <dbReference type="Proteomes" id="UP000823941"/>
    </source>
</evidence>
<keyword evidence="2" id="KW-1185">Reference proteome</keyword>
<sequence>MDRLQVVAGRPLRRLPCGGFQSNAILAIFPSGLLRQCPIQLHFLLRISLFMGSCRVSFQRSSLDIVSGQNTRRICRRCLLTQTCNLVEIDLVTFHVSQPYSRTDLTLLTNIRSLRSRDMMFDRHIGVSWANAPFAFLILPSTSSSVPPVGVRTLPR</sequence>
<proteinExistence type="predicted"/>
<dbReference type="EMBL" id="JAHIBW010000006">
    <property type="protein sequence ID" value="KAG7310099.1"/>
    <property type="molecule type" value="Genomic_DNA"/>
</dbReference>
<protein>
    <submittedName>
        <fullName evidence="1">Uncharacterized protein</fullName>
    </submittedName>
</protein>
<reference evidence="1 2" key="1">
    <citation type="submission" date="2021-06" db="EMBL/GenBank/DDBJ databases">
        <title>A haploid diamondback moth (Plutella xylostella L.) genome assembly resolves 31 chromosomes and identifies a diamide resistance mutation.</title>
        <authorList>
            <person name="Ward C.M."/>
            <person name="Perry K.D."/>
            <person name="Baker G."/>
            <person name="Powis K."/>
            <person name="Heckel D.G."/>
            <person name="Baxter S.W."/>
        </authorList>
    </citation>
    <scope>NUCLEOTIDE SEQUENCE [LARGE SCALE GENOMIC DNA]</scope>
    <source>
        <strain evidence="1 2">LV</strain>
        <tissue evidence="1">Single pupa</tissue>
    </source>
</reference>